<keyword evidence="4" id="KW-0547">Nucleotide-binding</keyword>
<dbReference type="GO" id="GO:0005524">
    <property type="term" value="F:ATP binding"/>
    <property type="evidence" value="ECO:0007669"/>
    <property type="project" value="UniProtKB-KW"/>
</dbReference>
<feature type="domain" description="ATPase F1/V1/A1 complex alpha/beta subunit N-terminal" evidence="11">
    <location>
        <begin position="55"/>
        <end position="121"/>
    </location>
</feature>
<evidence type="ECO:0000313" key="13">
    <source>
        <dbReference type="Proteomes" id="UP000015105"/>
    </source>
</evidence>
<dbReference type="Pfam" id="PF02874">
    <property type="entry name" value="ATP-synt_ab_N"/>
    <property type="match status" value="1"/>
</dbReference>
<evidence type="ECO:0000256" key="7">
    <source>
        <dbReference type="ARBA" id="ARBA00022967"/>
    </source>
</evidence>
<keyword evidence="5" id="KW-0375">Hydrogen ion transport</keyword>
<dbReference type="GO" id="GO:0046933">
    <property type="term" value="F:proton-transporting ATP synthase activity, rotational mechanism"/>
    <property type="evidence" value="ECO:0007669"/>
    <property type="project" value="TreeGrafter"/>
</dbReference>
<evidence type="ECO:0000313" key="12">
    <source>
        <dbReference type="EnsemblPlants" id="AET1Gv20908800.7"/>
    </source>
</evidence>
<dbReference type="Pfam" id="PF00006">
    <property type="entry name" value="ATP-synt_ab"/>
    <property type="match status" value="1"/>
</dbReference>
<dbReference type="InterPro" id="IPR000194">
    <property type="entry name" value="ATPase_F1/V1/A1_a/bsu_nucl-bd"/>
</dbReference>
<keyword evidence="3" id="KW-0813">Transport</keyword>
<comment type="catalytic activity">
    <reaction evidence="9">
        <text>ATP + H2O + 4 H(+)(in) = ADP + phosphate + 5 H(+)(out)</text>
        <dbReference type="Rhea" id="RHEA:57720"/>
        <dbReference type="ChEBI" id="CHEBI:15377"/>
        <dbReference type="ChEBI" id="CHEBI:15378"/>
        <dbReference type="ChEBI" id="CHEBI:30616"/>
        <dbReference type="ChEBI" id="CHEBI:43474"/>
        <dbReference type="ChEBI" id="CHEBI:456216"/>
        <dbReference type="EC" id="7.1.2.2"/>
    </reaction>
</comment>
<evidence type="ECO:0000259" key="11">
    <source>
        <dbReference type="Pfam" id="PF02874"/>
    </source>
</evidence>
<evidence type="ECO:0000256" key="9">
    <source>
        <dbReference type="ARBA" id="ARBA00048383"/>
    </source>
</evidence>
<reference evidence="13" key="1">
    <citation type="journal article" date="2014" name="Science">
        <title>Ancient hybridizations among the ancestral genomes of bread wheat.</title>
        <authorList>
            <consortium name="International Wheat Genome Sequencing Consortium,"/>
            <person name="Marcussen T."/>
            <person name="Sandve S.R."/>
            <person name="Heier L."/>
            <person name="Spannagl M."/>
            <person name="Pfeifer M."/>
            <person name="Jakobsen K.S."/>
            <person name="Wulff B.B."/>
            <person name="Steuernagel B."/>
            <person name="Mayer K.F."/>
            <person name="Olsen O.A."/>
        </authorList>
    </citation>
    <scope>NUCLEOTIDE SEQUENCE [LARGE SCALE GENOMIC DNA]</scope>
    <source>
        <strain evidence="13">cv. AL8/78</strain>
    </source>
</reference>
<dbReference type="GO" id="GO:0042776">
    <property type="term" value="P:proton motive force-driven mitochondrial ATP synthesis"/>
    <property type="evidence" value="ECO:0007669"/>
    <property type="project" value="TreeGrafter"/>
</dbReference>
<organism evidence="12 13">
    <name type="scientific">Aegilops tauschii subsp. strangulata</name>
    <name type="common">Goatgrass</name>
    <dbReference type="NCBI Taxonomy" id="200361"/>
    <lineage>
        <taxon>Eukaryota</taxon>
        <taxon>Viridiplantae</taxon>
        <taxon>Streptophyta</taxon>
        <taxon>Embryophyta</taxon>
        <taxon>Tracheophyta</taxon>
        <taxon>Spermatophyta</taxon>
        <taxon>Magnoliopsida</taxon>
        <taxon>Liliopsida</taxon>
        <taxon>Poales</taxon>
        <taxon>Poaceae</taxon>
        <taxon>BOP clade</taxon>
        <taxon>Pooideae</taxon>
        <taxon>Triticodae</taxon>
        <taxon>Triticeae</taxon>
        <taxon>Triticinae</taxon>
        <taxon>Aegilops</taxon>
    </lineage>
</organism>
<evidence type="ECO:0000256" key="1">
    <source>
        <dbReference type="ARBA" id="ARBA00008936"/>
    </source>
</evidence>
<dbReference type="FunFam" id="2.40.10.170:FF:000006">
    <property type="entry name" value="ATP synthase subunit beta"/>
    <property type="match status" value="1"/>
</dbReference>
<keyword evidence="13" id="KW-1185">Reference proteome</keyword>
<dbReference type="EC" id="7.1.2.2" evidence="2"/>
<dbReference type="CDD" id="cd18115">
    <property type="entry name" value="ATP-synt_F1_beta_N"/>
    <property type="match status" value="1"/>
</dbReference>
<dbReference type="SUPFAM" id="SSF52540">
    <property type="entry name" value="P-loop containing nucleoside triphosphate hydrolases"/>
    <property type="match status" value="1"/>
</dbReference>
<dbReference type="AlphaFoldDB" id="A0A452ZTA8"/>
<reference evidence="12" key="4">
    <citation type="submission" date="2019-03" db="UniProtKB">
        <authorList>
            <consortium name="EnsemblPlants"/>
        </authorList>
    </citation>
    <scope>IDENTIFICATION</scope>
</reference>
<dbReference type="InterPro" id="IPR027417">
    <property type="entry name" value="P-loop_NTPase"/>
</dbReference>
<dbReference type="Proteomes" id="UP000015105">
    <property type="component" value="Chromosome 1D"/>
</dbReference>
<dbReference type="PANTHER" id="PTHR15184:SF51">
    <property type="entry name" value="ATP SYNTHASE SUBUNIT BETA"/>
    <property type="match status" value="1"/>
</dbReference>
<reference evidence="12" key="3">
    <citation type="journal article" date="2017" name="Nature">
        <title>Genome sequence of the progenitor of the wheat D genome Aegilops tauschii.</title>
        <authorList>
            <person name="Luo M.C."/>
            <person name="Gu Y.Q."/>
            <person name="Puiu D."/>
            <person name="Wang H."/>
            <person name="Twardziok S.O."/>
            <person name="Deal K.R."/>
            <person name="Huo N."/>
            <person name="Zhu T."/>
            <person name="Wang L."/>
            <person name="Wang Y."/>
            <person name="McGuire P.E."/>
            <person name="Liu S."/>
            <person name="Long H."/>
            <person name="Ramasamy R.K."/>
            <person name="Rodriguez J.C."/>
            <person name="Van S.L."/>
            <person name="Yuan L."/>
            <person name="Wang Z."/>
            <person name="Xia Z."/>
            <person name="Xiao L."/>
            <person name="Anderson O.D."/>
            <person name="Ouyang S."/>
            <person name="Liang Y."/>
            <person name="Zimin A.V."/>
            <person name="Pertea G."/>
            <person name="Qi P."/>
            <person name="Bennetzen J.L."/>
            <person name="Dai X."/>
            <person name="Dawson M.W."/>
            <person name="Muller H.G."/>
            <person name="Kugler K."/>
            <person name="Rivarola-Duarte L."/>
            <person name="Spannagl M."/>
            <person name="Mayer K.F.X."/>
            <person name="Lu F.H."/>
            <person name="Bevan M.W."/>
            <person name="Leroy P."/>
            <person name="Li P."/>
            <person name="You F.M."/>
            <person name="Sun Q."/>
            <person name="Liu Z."/>
            <person name="Lyons E."/>
            <person name="Wicker T."/>
            <person name="Salzberg S.L."/>
            <person name="Devos K.M."/>
            <person name="Dvorak J."/>
        </authorList>
    </citation>
    <scope>NUCLEOTIDE SEQUENCE [LARGE SCALE GENOMIC DNA]</scope>
    <source>
        <strain evidence="12">cv. AL8/78</strain>
    </source>
</reference>
<evidence type="ECO:0000256" key="5">
    <source>
        <dbReference type="ARBA" id="ARBA00022781"/>
    </source>
</evidence>
<dbReference type="PANTHER" id="PTHR15184">
    <property type="entry name" value="ATP SYNTHASE"/>
    <property type="match status" value="1"/>
</dbReference>
<evidence type="ECO:0000256" key="3">
    <source>
        <dbReference type="ARBA" id="ARBA00022448"/>
    </source>
</evidence>
<evidence type="ECO:0000256" key="8">
    <source>
        <dbReference type="ARBA" id="ARBA00023065"/>
    </source>
</evidence>
<sequence>RPSPAGYLFNRAAAYATSSAAAAEAPAEKLPPTSDKYVGAKITDEFTGAGSIGQVCQVIGAVVDVRFDEGLPPILTALEVLDNSIRLVLEVAQHLGENVVRTIAMDGTEGLVRGQKVLNTGSPITVPVGRATLGRIINVIGEPIDHKGDIKTHDFLPIHREAPAFVEQATEQQILVTGIKVVDLLAPYQRGGKIGLFGGAGVGKTVLIMELINNVAKAHGGFSVFAGVGERTREGNDLYREMIESGVIKLDEKQAESKCALVYGQMNEPPGARARVGLTGLTVAEHFRDAEGQDVLLFIDNIFRFTQVNSDLTPLFLCSILC</sequence>
<accession>A0A452ZTA8</accession>
<feature type="domain" description="ATPase F1/V1/A1 complex alpha/beta subunit nucleotide-binding" evidence="10">
    <location>
        <begin position="178"/>
        <end position="312"/>
    </location>
</feature>
<dbReference type="GO" id="GO:0005739">
    <property type="term" value="C:mitochondrion"/>
    <property type="evidence" value="ECO:0007669"/>
    <property type="project" value="GOC"/>
</dbReference>
<dbReference type="Gramene" id="AET1Gv20908800.7">
    <property type="protein sequence ID" value="AET1Gv20908800.7"/>
    <property type="gene ID" value="AET1Gv20908800"/>
</dbReference>
<dbReference type="InterPro" id="IPR036121">
    <property type="entry name" value="ATPase_F1/V1/A1_a/bsu_N_sf"/>
</dbReference>
<protein>
    <recommendedName>
        <fullName evidence="2">H(+)-transporting two-sector ATPase</fullName>
        <ecNumber evidence="2">7.1.2.2</ecNumber>
    </recommendedName>
</protein>
<proteinExistence type="inferred from homology"/>
<keyword evidence="8" id="KW-0406">Ion transport</keyword>
<dbReference type="SUPFAM" id="SSF50615">
    <property type="entry name" value="N-terminal domain of alpha and beta subunits of F1 ATP synthase"/>
    <property type="match status" value="1"/>
</dbReference>
<evidence type="ECO:0000256" key="6">
    <source>
        <dbReference type="ARBA" id="ARBA00022840"/>
    </source>
</evidence>
<dbReference type="Gene3D" id="2.40.10.170">
    <property type="match status" value="1"/>
</dbReference>
<name>A0A452ZTA8_AEGTS</name>
<comment type="similarity">
    <text evidence="1">Belongs to the ATPase alpha/beta chains family.</text>
</comment>
<keyword evidence="7" id="KW-1278">Translocase</keyword>
<dbReference type="InterPro" id="IPR004100">
    <property type="entry name" value="ATPase_F1/V1/A1_a/bsu_N"/>
</dbReference>
<reference evidence="12" key="5">
    <citation type="journal article" date="2021" name="G3 (Bethesda)">
        <title>Aegilops tauschii genome assembly Aet v5.0 features greater sequence contiguity and improved annotation.</title>
        <authorList>
            <person name="Wang L."/>
            <person name="Zhu T."/>
            <person name="Rodriguez J.C."/>
            <person name="Deal K.R."/>
            <person name="Dubcovsky J."/>
            <person name="McGuire P.E."/>
            <person name="Lux T."/>
            <person name="Spannagl M."/>
            <person name="Mayer K.F.X."/>
            <person name="Baldrich P."/>
            <person name="Meyers B.C."/>
            <person name="Huo N."/>
            <person name="Gu Y.Q."/>
            <person name="Zhou H."/>
            <person name="Devos K.M."/>
            <person name="Bennetzen J.L."/>
            <person name="Unver T."/>
            <person name="Budak H."/>
            <person name="Gulick P.J."/>
            <person name="Galiba G."/>
            <person name="Kalapos B."/>
            <person name="Nelson D.R."/>
            <person name="Li P."/>
            <person name="You F.M."/>
            <person name="Luo M.C."/>
            <person name="Dvorak J."/>
        </authorList>
    </citation>
    <scope>NUCLEOTIDE SEQUENCE [LARGE SCALE GENOMIC DNA]</scope>
    <source>
        <strain evidence="12">cv. AL8/78</strain>
    </source>
</reference>
<dbReference type="Gene3D" id="3.40.50.300">
    <property type="entry name" value="P-loop containing nucleotide triphosphate hydrolases"/>
    <property type="match status" value="1"/>
</dbReference>
<evidence type="ECO:0000256" key="4">
    <source>
        <dbReference type="ARBA" id="ARBA00022741"/>
    </source>
</evidence>
<dbReference type="EnsemblPlants" id="AET1Gv20908800.7">
    <property type="protein sequence ID" value="AET1Gv20908800.7"/>
    <property type="gene ID" value="AET1Gv20908800"/>
</dbReference>
<dbReference type="InterPro" id="IPR050053">
    <property type="entry name" value="ATPase_alpha/beta_chains"/>
</dbReference>
<reference evidence="13" key="2">
    <citation type="journal article" date="2017" name="Nat. Plants">
        <title>The Aegilops tauschii genome reveals multiple impacts of transposons.</title>
        <authorList>
            <person name="Zhao G."/>
            <person name="Zou C."/>
            <person name="Li K."/>
            <person name="Wang K."/>
            <person name="Li T."/>
            <person name="Gao L."/>
            <person name="Zhang X."/>
            <person name="Wang H."/>
            <person name="Yang Z."/>
            <person name="Liu X."/>
            <person name="Jiang W."/>
            <person name="Mao L."/>
            <person name="Kong X."/>
            <person name="Jiao Y."/>
            <person name="Jia J."/>
        </authorList>
    </citation>
    <scope>NUCLEOTIDE SEQUENCE [LARGE SCALE GENOMIC DNA]</scope>
    <source>
        <strain evidence="13">cv. AL8/78</strain>
    </source>
</reference>
<evidence type="ECO:0000259" key="10">
    <source>
        <dbReference type="Pfam" id="PF00006"/>
    </source>
</evidence>
<evidence type="ECO:0000256" key="2">
    <source>
        <dbReference type="ARBA" id="ARBA00012473"/>
    </source>
</evidence>
<keyword evidence="6" id="KW-0067">ATP-binding</keyword>